<dbReference type="EMBL" id="BK014974">
    <property type="protein sequence ID" value="DAD85141.1"/>
    <property type="molecule type" value="Genomic_DNA"/>
</dbReference>
<sequence length="328" mass="37677">MWYNVKKCRIGECDMAEKQMTIADLNVVFGKEEEPLLKRMDDIVLPALQSGIIRPASENTRFLFEDCQIVEMNGELVLKGIIIKDTILDVMSEYTEAGLRKTDKHFPSSPYSIFMIFLKNHRMVIVKNQSGSPDIRSFKTSFKYILGEYALRINKERKEMNMELLPYAKVTATGIKTSESVKKVLEDVEKITELSFRFYPLNSEWDYDPIFGGIDEAIRKVIRSKGGRMVFPSPQSKDGVADVIEKTEGLVKTKMKVKYKDDSEKGSSKRTGTIKDNEISSVNDIEVSGELDEAFDEIMSYKKSFKSLNVESPNNIILYDEYRKKKNW</sequence>
<accession>A0A8S5MS37</accession>
<organism evidence="1">
    <name type="scientific">Myoviridae sp. ctGjZ5</name>
    <dbReference type="NCBI Taxonomy" id="2826634"/>
    <lineage>
        <taxon>Viruses</taxon>
        <taxon>Duplodnaviria</taxon>
        <taxon>Heunggongvirae</taxon>
        <taxon>Uroviricota</taxon>
        <taxon>Caudoviricetes</taxon>
    </lineage>
</organism>
<name>A0A8S5MS37_9CAUD</name>
<evidence type="ECO:0000313" key="1">
    <source>
        <dbReference type="EMBL" id="DAD85141.1"/>
    </source>
</evidence>
<reference evidence="1" key="1">
    <citation type="journal article" date="2021" name="Proc. Natl. Acad. Sci. U.S.A.">
        <title>A Catalog of Tens of Thousands of Viruses from Human Metagenomes Reveals Hidden Associations with Chronic Diseases.</title>
        <authorList>
            <person name="Tisza M.J."/>
            <person name="Buck C.B."/>
        </authorList>
    </citation>
    <scope>NUCLEOTIDE SEQUENCE</scope>
    <source>
        <strain evidence="1">CtGjZ5</strain>
    </source>
</reference>
<proteinExistence type="predicted"/>
<protein>
    <submittedName>
        <fullName evidence="1">Uncharacterized protein</fullName>
    </submittedName>
</protein>